<evidence type="ECO:0000313" key="2">
    <source>
        <dbReference type="EMBL" id="GAJ16222.1"/>
    </source>
</evidence>
<protein>
    <submittedName>
        <fullName evidence="2">Uncharacterized protein</fullName>
    </submittedName>
</protein>
<accession>X1VEL6</accession>
<evidence type="ECO:0000256" key="1">
    <source>
        <dbReference type="SAM" id="MobiDB-lite"/>
    </source>
</evidence>
<proteinExistence type="predicted"/>
<sequence>MGGMAASRERGSEWEGAVVDKPQPAHGLCCRRAKIRKP</sequence>
<reference evidence="2" key="1">
    <citation type="journal article" date="2014" name="Front. Microbiol.">
        <title>High frequency of phylogenetically diverse reductive dehalogenase-homologous genes in deep subseafloor sedimentary metagenomes.</title>
        <authorList>
            <person name="Kawai M."/>
            <person name="Futagami T."/>
            <person name="Toyoda A."/>
            <person name="Takaki Y."/>
            <person name="Nishi S."/>
            <person name="Hori S."/>
            <person name="Arai W."/>
            <person name="Tsubouchi T."/>
            <person name="Morono Y."/>
            <person name="Uchiyama I."/>
            <person name="Ito T."/>
            <person name="Fujiyama A."/>
            <person name="Inagaki F."/>
            <person name="Takami H."/>
        </authorList>
    </citation>
    <scope>NUCLEOTIDE SEQUENCE</scope>
    <source>
        <strain evidence="2">Expedition CK06-06</strain>
    </source>
</reference>
<dbReference type="EMBL" id="BARW01026317">
    <property type="protein sequence ID" value="GAJ16222.1"/>
    <property type="molecule type" value="Genomic_DNA"/>
</dbReference>
<feature type="non-terminal residue" evidence="2">
    <location>
        <position position="38"/>
    </location>
</feature>
<feature type="compositionally biased region" description="Basic residues" evidence="1">
    <location>
        <begin position="29"/>
        <end position="38"/>
    </location>
</feature>
<comment type="caution">
    <text evidence="2">The sequence shown here is derived from an EMBL/GenBank/DDBJ whole genome shotgun (WGS) entry which is preliminary data.</text>
</comment>
<feature type="region of interest" description="Disordered" evidence="1">
    <location>
        <begin position="1"/>
        <end position="38"/>
    </location>
</feature>
<dbReference type="AlphaFoldDB" id="X1VEL6"/>
<gene>
    <name evidence="2" type="ORF">S12H4_42947</name>
</gene>
<name>X1VEL6_9ZZZZ</name>
<organism evidence="2">
    <name type="scientific">marine sediment metagenome</name>
    <dbReference type="NCBI Taxonomy" id="412755"/>
    <lineage>
        <taxon>unclassified sequences</taxon>
        <taxon>metagenomes</taxon>
        <taxon>ecological metagenomes</taxon>
    </lineage>
</organism>